<dbReference type="InterPro" id="IPR011598">
    <property type="entry name" value="bHLH_dom"/>
</dbReference>
<name>A0A8C1HLS6_CYPCA</name>
<protein>
    <recommendedName>
        <fullName evidence="3">Aryl hydrocarbon receptor</fullName>
    </recommendedName>
</protein>
<keyword evidence="7" id="KW-0013">ADP-ribosylation</keyword>
<evidence type="ECO:0000256" key="12">
    <source>
        <dbReference type="ARBA" id="ARBA00023163"/>
    </source>
</evidence>
<accession>A0A8C1HLS6</accession>
<evidence type="ECO:0000256" key="9">
    <source>
        <dbReference type="ARBA" id="ARBA00023108"/>
    </source>
</evidence>
<dbReference type="Pfam" id="PF00010">
    <property type="entry name" value="HLH"/>
    <property type="match status" value="1"/>
</dbReference>
<comment type="subcellular location">
    <subcellularLocation>
        <location evidence="2">Cytoplasm</location>
    </subcellularLocation>
    <subcellularLocation>
        <location evidence="1">Nucleus</location>
    </subcellularLocation>
</comment>
<feature type="domain" description="BHLH" evidence="16">
    <location>
        <begin position="25"/>
        <end position="78"/>
    </location>
</feature>
<dbReference type="Pfam" id="PF00989">
    <property type="entry name" value="PAS"/>
    <property type="match status" value="1"/>
</dbReference>
<dbReference type="GO" id="GO:0005634">
    <property type="term" value="C:nucleus"/>
    <property type="evidence" value="ECO:0007669"/>
    <property type="project" value="UniProtKB-SubCell"/>
</dbReference>
<keyword evidence="9" id="KW-0090">Biological rhythms</keyword>
<sequence>MSGGIGIYAVKKRKKPVQKIPKPPPPDGVKSNPSKRHRDRLNSELDKLTNLLPFSEDVRARLDKLSVLRLSVGYLKVKSFFNAKTKKTGGNGWLNERPGTFGGNGQSTTSLDGVSFSEGELLLQALNGFVLVVTAEGYVFYSSPTIQDYLGFHQSDVVHQSVFELIHTDDRAMFRRQLHFALNPTSCEGGEGSDAIQSSSDITRDLVNYNPQHIPPENSAFLERSFCCRFRCLLDNSSGFLALNFQGRLKYLHGQNKLAEDGTLAHPQLALFVIATPLQPPSILEIRSKTLLFQTKHKLDFTPMGIDTRGKVVLGYTEIELCMRGSGYQFIHAADMMYCADNHIRMIKTGESGITVFRLLSKGGTWIWVQANARLVYKGGRPDFIIARQRPLTNEEGEEHLRQRKLQLPFNCATGEGVLYETEPTLDIADIQNQSKGQKMLKPPSLDPDSLLGCMLNQDHSVYNPNNEPDSQFTLDKAFRDSHALLSVPGDTWQPSAPSTLAEVKEEGVVKDMMETLQQIIGDSSICGLQGFDVDDSVLKEWENTLSRFHYNNDTELNEIITNDILSFVEDALFKENGVRLPEHLNSQGPFVEAPECLPEMELQNNLAANQEFICQADMLDGSPGRGGFIGMNIQDGLNASSPGRGMVKLTHMGQQMLLGDTFVQSFGLEQTTQKIPSNNNITFNPSLALQSQQLTQVGLGLQGAVQENGMIPCGQTNLQTGNQPHHNAMTVPLQSPLLQGTSAQPMGFHSQNPLSQQPSINQNPQWVSDNLLNSCTHNVSGVQDAGLHSGPPTQLQGQFSLHTQNAANPGLPGWQQSQPTPQQVSKPFSSGQQNMTGFIGEVTDLIAELLPHTNTQGFGSGFLPQTTSNSIYPQQGEIINNSPHQTTNSCMFTSTPQPSVNGMHYGPAAPVSSMSSCQRVKGLITQSPTQASCYYQRCPSESIVGTSVIPQGDTNISPMACQVPLGLTADNVLAQQYLSCNSQTQVNCTIVIHGIIITSNYLGYLSSNTNQNSLWGNNNFGMLPYVKKKTISF</sequence>
<keyword evidence="13" id="KW-0539">Nucleus</keyword>
<dbReference type="Ensembl" id="ENSCCRT00000064394.2">
    <property type="protein sequence ID" value="ENSCCRP00000059361.2"/>
    <property type="gene ID" value="ENSCCRG00000031831.2"/>
</dbReference>
<dbReference type="PROSITE" id="PS50888">
    <property type="entry name" value="BHLH"/>
    <property type="match status" value="1"/>
</dbReference>
<feature type="compositionally biased region" description="Polar residues" evidence="14">
    <location>
        <begin position="815"/>
        <end position="831"/>
    </location>
</feature>
<dbReference type="GO" id="GO:0034751">
    <property type="term" value="C:aryl hydrocarbon receptor complex"/>
    <property type="evidence" value="ECO:0007669"/>
    <property type="project" value="TreeGrafter"/>
</dbReference>
<evidence type="ECO:0000256" key="1">
    <source>
        <dbReference type="ARBA" id="ARBA00004123"/>
    </source>
</evidence>
<dbReference type="OMA" id="QQGELMQ"/>
<dbReference type="InterPro" id="IPR013767">
    <property type="entry name" value="PAS_fold"/>
</dbReference>
<dbReference type="GO" id="GO:0004879">
    <property type="term" value="F:nuclear receptor activity"/>
    <property type="evidence" value="ECO:0007669"/>
    <property type="project" value="TreeGrafter"/>
</dbReference>
<dbReference type="GO" id="GO:0005737">
    <property type="term" value="C:cytoplasm"/>
    <property type="evidence" value="ECO:0007669"/>
    <property type="project" value="UniProtKB-SubCell"/>
</dbReference>
<evidence type="ECO:0000256" key="14">
    <source>
        <dbReference type="SAM" id="MobiDB-lite"/>
    </source>
</evidence>
<evidence type="ECO:0000256" key="2">
    <source>
        <dbReference type="ARBA" id="ARBA00004496"/>
    </source>
</evidence>
<dbReference type="GO" id="GO:0048511">
    <property type="term" value="P:rhythmic process"/>
    <property type="evidence" value="ECO:0007669"/>
    <property type="project" value="UniProtKB-KW"/>
</dbReference>
<dbReference type="Pfam" id="PF14598">
    <property type="entry name" value="PAS_11"/>
    <property type="match status" value="1"/>
</dbReference>
<dbReference type="PANTHER" id="PTHR10649">
    <property type="entry name" value="ARYL HYDROCARBON RECEPTOR"/>
    <property type="match status" value="1"/>
</dbReference>
<evidence type="ECO:0000256" key="13">
    <source>
        <dbReference type="ARBA" id="ARBA00023242"/>
    </source>
</evidence>
<evidence type="ECO:0000313" key="18">
    <source>
        <dbReference type="Proteomes" id="UP001108240"/>
    </source>
</evidence>
<feature type="region of interest" description="Disordered" evidence="14">
    <location>
        <begin position="804"/>
        <end position="831"/>
    </location>
</feature>
<keyword evidence="5" id="KW-0678">Repressor</keyword>
<keyword evidence="8" id="KW-0805">Transcription regulation</keyword>
<evidence type="ECO:0000256" key="3">
    <source>
        <dbReference type="ARBA" id="ARBA00015909"/>
    </source>
</evidence>
<dbReference type="AlphaFoldDB" id="A0A8C1HLS6"/>
<dbReference type="InterPro" id="IPR036638">
    <property type="entry name" value="HLH_DNA-bd_sf"/>
</dbReference>
<dbReference type="InterPro" id="IPR001610">
    <property type="entry name" value="PAC"/>
</dbReference>
<dbReference type="SMART" id="SM00353">
    <property type="entry name" value="HLH"/>
    <property type="match status" value="1"/>
</dbReference>
<keyword evidence="11" id="KW-0010">Activator</keyword>
<evidence type="ECO:0000256" key="4">
    <source>
        <dbReference type="ARBA" id="ARBA00022490"/>
    </source>
</evidence>
<reference evidence="17" key="1">
    <citation type="submission" date="2025-08" db="UniProtKB">
        <authorList>
            <consortium name="Ensembl"/>
        </authorList>
    </citation>
    <scope>IDENTIFICATION</scope>
</reference>
<dbReference type="SMART" id="SM00091">
    <property type="entry name" value="PAS"/>
    <property type="match status" value="2"/>
</dbReference>
<dbReference type="CDD" id="cd19696">
    <property type="entry name" value="bHLH-PAS_AhR_like"/>
    <property type="match status" value="1"/>
</dbReference>
<reference evidence="17" key="2">
    <citation type="submission" date="2025-09" db="UniProtKB">
        <authorList>
            <consortium name="Ensembl"/>
        </authorList>
    </citation>
    <scope>IDENTIFICATION</scope>
</reference>
<dbReference type="InterPro" id="IPR039091">
    <property type="entry name" value="AHR/AHRR"/>
</dbReference>
<dbReference type="PROSITE" id="PS50112">
    <property type="entry name" value="PAS"/>
    <property type="match status" value="1"/>
</dbReference>
<organism evidence="17 18">
    <name type="scientific">Cyprinus carpio carpio</name>
    <dbReference type="NCBI Taxonomy" id="630221"/>
    <lineage>
        <taxon>Eukaryota</taxon>
        <taxon>Metazoa</taxon>
        <taxon>Chordata</taxon>
        <taxon>Craniata</taxon>
        <taxon>Vertebrata</taxon>
        <taxon>Euteleostomi</taxon>
        <taxon>Actinopterygii</taxon>
        <taxon>Neopterygii</taxon>
        <taxon>Teleostei</taxon>
        <taxon>Ostariophysi</taxon>
        <taxon>Cypriniformes</taxon>
        <taxon>Cyprinidae</taxon>
        <taxon>Cyprininae</taxon>
        <taxon>Cyprinus</taxon>
    </lineage>
</organism>
<evidence type="ECO:0000313" key="17">
    <source>
        <dbReference type="Ensembl" id="ENSCCRP00000059361.2"/>
    </source>
</evidence>
<proteinExistence type="predicted"/>
<dbReference type="InterPro" id="IPR035965">
    <property type="entry name" value="PAS-like_dom_sf"/>
</dbReference>
<dbReference type="FunFam" id="3.30.450.20:FF:000019">
    <property type="entry name" value="Aryl hydrocarbon receptor 1"/>
    <property type="match status" value="1"/>
</dbReference>
<dbReference type="CDD" id="cd00130">
    <property type="entry name" value="PAS"/>
    <property type="match status" value="2"/>
</dbReference>
<keyword evidence="6" id="KW-0677">Repeat</keyword>
<dbReference type="GO" id="GO:0048513">
    <property type="term" value="P:animal organ development"/>
    <property type="evidence" value="ECO:0007669"/>
    <property type="project" value="UniProtKB-ARBA"/>
</dbReference>
<dbReference type="GO" id="GO:0046983">
    <property type="term" value="F:protein dimerization activity"/>
    <property type="evidence" value="ECO:0007669"/>
    <property type="project" value="InterPro"/>
</dbReference>
<evidence type="ECO:0000256" key="10">
    <source>
        <dbReference type="ARBA" id="ARBA00023125"/>
    </source>
</evidence>
<feature type="region of interest" description="Disordered" evidence="14">
    <location>
        <begin position="1"/>
        <end position="38"/>
    </location>
</feature>
<keyword evidence="4" id="KW-0963">Cytoplasm</keyword>
<dbReference type="SMART" id="SM00086">
    <property type="entry name" value="PAC"/>
    <property type="match status" value="1"/>
</dbReference>
<evidence type="ECO:0000256" key="5">
    <source>
        <dbReference type="ARBA" id="ARBA00022491"/>
    </source>
</evidence>
<dbReference type="Proteomes" id="UP001108240">
    <property type="component" value="Unplaced"/>
</dbReference>
<dbReference type="GO" id="GO:0000976">
    <property type="term" value="F:transcription cis-regulatory region binding"/>
    <property type="evidence" value="ECO:0007669"/>
    <property type="project" value="TreeGrafter"/>
</dbReference>
<feature type="domain" description="PAS" evidence="15">
    <location>
        <begin position="115"/>
        <end position="185"/>
    </location>
</feature>
<dbReference type="InterPro" id="IPR000014">
    <property type="entry name" value="PAS"/>
</dbReference>
<dbReference type="PANTHER" id="PTHR10649:SF17">
    <property type="entry name" value="ARYL HYDROCARBON RECEPTOR 2"/>
    <property type="match status" value="1"/>
</dbReference>
<feature type="region of interest" description="Disordered" evidence="14">
    <location>
        <begin position="739"/>
        <end position="759"/>
    </location>
</feature>
<keyword evidence="10" id="KW-0238">DNA-binding</keyword>
<dbReference type="SUPFAM" id="SSF55785">
    <property type="entry name" value="PYP-like sensor domain (PAS domain)"/>
    <property type="match status" value="2"/>
</dbReference>
<dbReference type="FunFam" id="4.10.280.10:FF:000024">
    <property type="entry name" value="Aryl hydrocarbon receptor 2"/>
    <property type="match status" value="1"/>
</dbReference>
<evidence type="ECO:0000256" key="8">
    <source>
        <dbReference type="ARBA" id="ARBA00023015"/>
    </source>
</evidence>
<evidence type="ECO:0000259" key="16">
    <source>
        <dbReference type="PROSITE" id="PS50888"/>
    </source>
</evidence>
<dbReference type="FunFam" id="3.30.450.20:FF:000035">
    <property type="entry name" value="Aryl hydrocarbon receptor"/>
    <property type="match status" value="1"/>
</dbReference>
<dbReference type="Gene3D" id="3.30.450.20">
    <property type="entry name" value="PAS domain"/>
    <property type="match status" value="2"/>
</dbReference>
<evidence type="ECO:0000256" key="7">
    <source>
        <dbReference type="ARBA" id="ARBA00022765"/>
    </source>
</evidence>
<evidence type="ECO:0000256" key="11">
    <source>
        <dbReference type="ARBA" id="ARBA00023159"/>
    </source>
</evidence>
<dbReference type="GO" id="GO:1904613">
    <property type="term" value="P:cellular response to 2,3,7,8-tetrachlorodibenzodioxine"/>
    <property type="evidence" value="ECO:0007669"/>
    <property type="project" value="UniProtKB-ARBA"/>
</dbReference>
<evidence type="ECO:0000256" key="6">
    <source>
        <dbReference type="ARBA" id="ARBA00022737"/>
    </source>
</evidence>
<evidence type="ECO:0000259" key="15">
    <source>
        <dbReference type="PROSITE" id="PS50112"/>
    </source>
</evidence>
<dbReference type="GO" id="GO:0006805">
    <property type="term" value="P:xenobiotic metabolic process"/>
    <property type="evidence" value="ECO:0007669"/>
    <property type="project" value="InterPro"/>
</dbReference>
<dbReference type="GeneTree" id="ENSGT00940000154486"/>
<keyword evidence="18" id="KW-1185">Reference proteome</keyword>
<dbReference type="Gene3D" id="4.10.280.10">
    <property type="entry name" value="Helix-loop-helix DNA-binding domain"/>
    <property type="match status" value="1"/>
</dbReference>
<keyword evidence="12" id="KW-0804">Transcription</keyword>
<dbReference type="SUPFAM" id="SSF47459">
    <property type="entry name" value="HLH, helix-loop-helix DNA-binding domain"/>
    <property type="match status" value="1"/>
</dbReference>